<feature type="region of interest" description="Disordered" evidence="1">
    <location>
        <begin position="25"/>
        <end position="59"/>
    </location>
</feature>
<feature type="compositionally biased region" description="Basic and acidic residues" evidence="1">
    <location>
        <begin position="98"/>
        <end position="111"/>
    </location>
</feature>
<name>A0A017T845_9BACT</name>
<evidence type="ECO:0000256" key="2">
    <source>
        <dbReference type="SAM" id="SignalP"/>
    </source>
</evidence>
<comment type="caution">
    <text evidence="3">The sequence shown here is derived from an EMBL/GenBank/DDBJ whole genome shotgun (WGS) entry which is preliminary data.</text>
</comment>
<feature type="signal peptide" evidence="2">
    <location>
        <begin position="1"/>
        <end position="20"/>
    </location>
</feature>
<dbReference type="Proteomes" id="UP000019678">
    <property type="component" value="Unassembled WGS sequence"/>
</dbReference>
<keyword evidence="4" id="KW-1185">Reference proteome</keyword>
<feature type="compositionally biased region" description="Low complexity" evidence="1">
    <location>
        <begin position="45"/>
        <end position="54"/>
    </location>
</feature>
<dbReference type="STRING" id="1192034.CAP_4247"/>
<dbReference type="EMBL" id="ASRX01000030">
    <property type="protein sequence ID" value="EYF04771.1"/>
    <property type="molecule type" value="Genomic_DNA"/>
</dbReference>
<dbReference type="OrthoDB" id="5504404at2"/>
<feature type="region of interest" description="Disordered" evidence="1">
    <location>
        <begin position="77"/>
        <end position="125"/>
    </location>
</feature>
<organism evidence="3 4">
    <name type="scientific">Chondromyces apiculatus DSM 436</name>
    <dbReference type="NCBI Taxonomy" id="1192034"/>
    <lineage>
        <taxon>Bacteria</taxon>
        <taxon>Pseudomonadati</taxon>
        <taxon>Myxococcota</taxon>
        <taxon>Polyangia</taxon>
        <taxon>Polyangiales</taxon>
        <taxon>Polyangiaceae</taxon>
        <taxon>Chondromyces</taxon>
    </lineage>
</organism>
<dbReference type="eggNOG" id="ENOG502ZYCY">
    <property type="taxonomic scope" value="Bacteria"/>
</dbReference>
<dbReference type="PROSITE" id="PS51257">
    <property type="entry name" value="PROKAR_LIPOPROTEIN"/>
    <property type="match status" value="1"/>
</dbReference>
<sequence length="502" mass="53208">MRLLPSPRLGALLFTCTASALSCAPSPPGTTPTVQVPAAPPAGPAAPATSTASRPPDRSAALRAALCGDQVPCHVLRDRPAGRTSDGRPLSVVSVWKGEQRHDEAEARETTDDGAPPQENPPLPADIGLDQGEREDVTAPALMHAGCHRIDYWRVTWSGDAVEDTTKLLDTCNDGYGAASVGQDTITIGDNAFTHAVSGGSAWRWSDTTERTLTPLRTRRTSSFGYWNVSVNFQETQWSFDDFAGTTSWYSPPCDANGAPDLPPALLDSGPGERGDHEYTFASIPQAEVDASFATSGWKTAGLGRCALSIDGTGKGGFVTYGKPGEASDATLRVFSAPPGTLYVEIEDDKLVGPSANWVRDDHLEIWLGKALPSYDQHCVDAGNLPQQWGIRVADGKVFPAFGKPDALALSVERAAPAGGVGPVRFKIVLPGDHEALTVVYSDSDGGKQERLLATSKLAHGKLPTLGKVTRFPREVLTCQLVEGRLTPVEVVSDAAAPRKNP</sequence>
<accession>A0A017T845</accession>
<evidence type="ECO:0000313" key="4">
    <source>
        <dbReference type="Proteomes" id="UP000019678"/>
    </source>
</evidence>
<protein>
    <submittedName>
        <fullName evidence="3">Uncharacterized protein</fullName>
    </submittedName>
</protein>
<dbReference type="AlphaFoldDB" id="A0A017T845"/>
<evidence type="ECO:0000256" key="1">
    <source>
        <dbReference type="SAM" id="MobiDB-lite"/>
    </source>
</evidence>
<reference evidence="3 4" key="1">
    <citation type="submission" date="2013-05" db="EMBL/GenBank/DDBJ databases">
        <title>Genome assembly of Chondromyces apiculatus DSM 436.</title>
        <authorList>
            <person name="Sharma G."/>
            <person name="Khatri I."/>
            <person name="Kaur C."/>
            <person name="Mayilraj S."/>
            <person name="Subramanian S."/>
        </authorList>
    </citation>
    <scope>NUCLEOTIDE SEQUENCE [LARGE SCALE GENOMIC DNA]</scope>
    <source>
        <strain evidence="3 4">DSM 436</strain>
    </source>
</reference>
<proteinExistence type="predicted"/>
<evidence type="ECO:0000313" key="3">
    <source>
        <dbReference type="EMBL" id="EYF04771.1"/>
    </source>
</evidence>
<keyword evidence="2" id="KW-0732">Signal</keyword>
<dbReference type="RefSeq" id="WP_044243666.1">
    <property type="nucleotide sequence ID" value="NZ_ASRX01000030.1"/>
</dbReference>
<gene>
    <name evidence="3" type="ORF">CAP_4247</name>
</gene>
<feature type="chain" id="PRO_5001500032" evidence="2">
    <location>
        <begin position="21"/>
        <end position="502"/>
    </location>
</feature>